<dbReference type="AlphaFoldDB" id="A0A7S9L1B7"/>
<reference evidence="1 2" key="1">
    <citation type="submission" date="2020-11" db="EMBL/GenBank/DDBJ databases">
        <title>Pedobacter endophytica, an endophytic bacteria isolated form Carex pumila.</title>
        <authorList>
            <person name="Peng Y."/>
            <person name="Jiang L."/>
            <person name="Lee J."/>
        </authorList>
    </citation>
    <scope>NUCLEOTIDE SEQUENCE [LARGE SCALE GENOMIC DNA]</scope>
    <source>
        <strain evidence="1 2">JBR3-12</strain>
    </source>
</reference>
<evidence type="ECO:0000313" key="2">
    <source>
        <dbReference type="Proteomes" id="UP000594759"/>
    </source>
</evidence>
<dbReference type="Pfam" id="PF11013">
    <property type="entry name" value="DUF2851"/>
    <property type="match status" value="1"/>
</dbReference>
<dbReference type="RefSeq" id="WP_196100143.1">
    <property type="nucleotide sequence ID" value="NZ_CP064939.1"/>
</dbReference>
<gene>
    <name evidence="1" type="ORF">IZT61_05295</name>
</gene>
<dbReference type="EMBL" id="CP064939">
    <property type="protein sequence ID" value="QPH40689.1"/>
    <property type="molecule type" value="Genomic_DNA"/>
</dbReference>
<proteinExistence type="predicted"/>
<dbReference type="KEGG" id="pex:IZT61_05295"/>
<dbReference type="Proteomes" id="UP000594759">
    <property type="component" value="Chromosome"/>
</dbReference>
<accession>A0A7S9L1B7</accession>
<evidence type="ECO:0000313" key="1">
    <source>
        <dbReference type="EMBL" id="QPH40689.1"/>
    </source>
</evidence>
<sequence>MDFSENFLHYVWRFRSFDSAELKTAASENLKIIHQGFLNANAGPDFSNAKIQLDGTIWVGNVEIHIKSSDWLKHHHQIDDAYNSVVLHVVYENDVPIKRKDGTTLPVLELKNRISTELITRYERLFLTLTDFPCINQIREVDQLVVDAVLSRTLVERFEQKTGAVIEMLNNLNGNWDETFYRFLARNFGFKVNAFPFEAFAKAVPQQIYAKHKDNPLLIEALVFGASGFLNDEFTEAYPKQLKAEFQFLQKKYNIKPIDATMWKFMRMRPQNFPTLRLAQFAALIIKANHLFSKIMAITDVSKLRMLFEGLPVNDYWKTHYHFKKQAAAVSIQFGKTSINNVLLNTVALFLFAYGKHTATQSYINSAIKLLETLPAEQNAIIERFTGAGVKIDNAFGSQGVLQLKKQYCDEKKCLSCGVGVKILRSSSNHH</sequence>
<organism evidence="1 2">
    <name type="scientific">Pedobacter endophyticus</name>
    <dbReference type="NCBI Taxonomy" id="2789740"/>
    <lineage>
        <taxon>Bacteria</taxon>
        <taxon>Pseudomonadati</taxon>
        <taxon>Bacteroidota</taxon>
        <taxon>Sphingobacteriia</taxon>
        <taxon>Sphingobacteriales</taxon>
        <taxon>Sphingobacteriaceae</taxon>
        <taxon>Pedobacter</taxon>
    </lineage>
</organism>
<keyword evidence="2" id="KW-1185">Reference proteome</keyword>
<protein>
    <submittedName>
        <fullName evidence="1">DUF2851 family protein</fullName>
    </submittedName>
</protein>
<name>A0A7S9L1B7_9SPHI</name>
<dbReference type="InterPro" id="IPR021272">
    <property type="entry name" value="DUF2851"/>
</dbReference>